<evidence type="ECO:0000313" key="2">
    <source>
        <dbReference type="Proteomes" id="UP000828390"/>
    </source>
</evidence>
<dbReference type="AlphaFoldDB" id="A0A9D4MXB3"/>
<dbReference type="EMBL" id="JAIWYP010000001">
    <property type="protein sequence ID" value="KAH3884226.1"/>
    <property type="molecule type" value="Genomic_DNA"/>
</dbReference>
<reference evidence="1" key="1">
    <citation type="journal article" date="2019" name="bioRxiv">
        <title>The Genome of the Zebra Mussel, Dreissena polymorpha: A Resource for Invasive Species Research.</title>
        <authorList>
            <person name="McCartney M.A."/>
            <person name="Auch B."/>
            <person name="Kono T."/>
            <person name="Mallez S."/>
            <person name="Zhang Y."/>
            <person name="Obille A."/>
            <person name="Becker A."/>
            <person name="Abrahante J.E."/>
            <person name="Garbe J."/>
            <person name="Badalamenti J.P."/>
            <person name="Herman A."/>
            <person name="Mangelson H."/>
            <person name="Liachko I."/>
            <person name="Sullivan S."/>
            <person name="Sone E.D."/>
            <person name="Koren S."/>
            <person name="Silverstein K.A.T."/>
            <person name="Beckman K.B."/>
            <person name="Gohl D.M."/>
        </authorList>
    </citation>
    <scope>NUCLEOTIDE SEQUENCE</scope>
    <source>
        <strain evidence="1">Duluth1</strain>
        <tissue evidence="1">Whole animal</tissue>
    </source>
</reference>
<evidence type="ECO:0000313" key="1">
    <source>
        <dbReference type="EMBL" id="KAH3884226.1"/>
    </source>
</evidence>
<accession>A0A9D4MXB3</accession>
<gene>
    <name evidence="1" type="ORF">DPMN_008201</name>
</gene>
<dbReference type="Proteomes" id="UP000828390">
    <property type="component" value="Unassembled WGS sequence"/>
</dbReference>
<proteinExistence type="predicted"/>
<organism evidence="1 2">
    <name type="scientific">Dreissena polymorpha</name>
    <name type="common">Zebra mussel</name>
    <name type="synonym">Mytilus polymorpha</name>
    <dbReference type="NCBI Taxonomy" id="45954"/>
    <lineage>
        <taxon>Eukaryota</taxon>
        <taxon>Metazoa</taxon>
        <taxon>Spiralia</taxon>
        <taxon>Lophotrochozoa</taxon>
        <taxon>Mollusca</taxon>
        <taxon>Bivalvia</taxon>
        <taxon>Autobranchia</taxon>
        <taxon>Heteroconchia</taxon>
        <taxon>Euheterodonta</taxon>
        <taxon>Imparidentia</taxon>
        <taxon>Neoheterodontei</taxon>
        <taxon>Myida</taxon>
        <taxon>Dreissenoidea</taxon>
        <taxon>Dreissenidae</taxon>
        <taxon>Dreissena</taxon>
    </lineage>
</organism>
<name>A0A9D4MXB3_DREPO</name>
<comment type="caution">
    <text evidence="1">The sequence shown here is derived from an EMBL/GenBank/DDBJ whole genome shotgun (WGS) entry which is preliminary data.</text>
</comment>
<keyword evidence="2" id="KW-1185">Reference proteome</keyword>
<reference evidence="1" key="2">
    <citation type="submission" date="2020-11" db="EMBL/GenBank/DDBJ databases">
        <authorList>
            <person name="McCartney M.A."/>
            <person name="Auch B."/>
            <person name="Kono T."/>
            <person name="Mallez S."/>
            <person name="Becker A."/>
            <person name="Gohl D.M."/>
            <person name="Silverstein K.A.T."/>
            <person name="Koren S."/>
            <person name="Bechman K.B."/>
            <person name="Herman A."/>
            <person name="Abrahante J.E."/>
            <person name="Garbe J."/>
        </authorList>
    </citation>
    <scope>NUCLEOTIDE SEQUENCE</scope>
    <source>
        <strain evidence="1">Duluth1</strain>
        <tissue evidence="1">Whole animal</tissue>
    </source>
</reference>
<sequence>MSKFHEDNVSSRLYTCFHFIHITKNCPTTYIHIANAKNVTSRVKKTPLAAIKICIFELVQDIIGINLLTKFHEDLAINVVSRVLTRFYYSHIRKNAPWQSCFSSKHIIKTNLLTKFHED</sequence>
<protein>
    <submittedName>
        <fullName evidence="1">Uncharacterized protein</fullName>
    </submittedName>
</protein>